<dbReference type="GO" id="GO:0008270">
    <property type="term" value="F:zinc ion binding"/>
    <property type="evidence" value="ECO:0007669"/>
    <property type="project" value="InterPro"/>
</dbReference>
<dbReference type="Proteomes" id="UP000039865">
    <property type="component" value="Unassembled WGS sequence"/>
</dbReference>
<dbReference type="Gene3D" id="2.60.40.1910">
    <property type="match status" value="1"/>
</dbReference>
<evidence type="ECO:0000256" key="7">
    <source>
        <dbReference type="ARBA" id="ARBA00023049"/>
    </source>
</evidence>
<dbReference type="FunFam" id="1.10.390.10:FF:000006">
    <property type="entry name" value="Puromycin-sensitive aminopeptidase"/>
    <property type="match status" value="1"/>
</dbReference>
<evidence type="ECO:0000256" key="8">
    <source>
        <dbReference type="PIRSR" id="PIRSR634016-1"/>
    </source>
</evidence>
<keyword evidence="5" id="KW-0378">Hydrolase</keyword>
<dbReference type="GO" id="GO:0005615">
    <property type="term" value="C:extracellular space"/>
    <property type="evidence" value="ECO:0007669"/>
    <property type="project" value="TreeGrafter"/>
</dbReference>
<dbReference type="PRINTS" id="PR00756">
    <property type="entry name" value="ALADIPTASE"/>
</dbReference>
<name>A0A078B8E2_STYLE</name>
<dbReference type="EMBL" id="CCKQ01018801">
    <property type="protein sequence ID" value="CDW90785.1"/>
    <property type="molecule type" value="Genomic_DNA"/>
</dbReference>
<dbReference type="Gene3D" id="1.10.390.10">
    <property type="entry name" value="Neutral Protease Domain 2"/>
    <property type="match status" value="1"/>
</dbReference>
<dbReference type="InParanoid" id="A0A078B8E2"/>
<evidence type="ECO:0000256" key="5">
    <source>
        <dbReference type="ARBA" id="ARBA00022801"/>
    </source>
</evidence>
<feature type="domain" description="Aminopeptidase N-like N-terminal" evidence="12">
    <location>
        <begin position="102"/>
        <end position="173"/>
    </location>
</feature>
<evidence type="ECO:0000256" key="10">
    <source>
        <dbReference type="PIRSR" id="PIRSR634016-4"/>
    </source>
</evidence>
<dbReference type="PANTHER" id="PTHR11533">
    <property type="entry name" value="PROTEASE M1 ZINC METALLOPROTEASE"/>
    <property type="match status" value="1"/>
</dbReference>
<evidence type="ECO:0000313" key="14">
    <source>
        <dbReference type="Proteomes" id="UP000039865"/>
    </source>
</evidence>
<keyword evidence="6 9" id="KW-0862">Zinc</keyword>
<evidence type="ECO:0000256" key="2">
    <source>
        <dbReference type="ARBA" id="ARBA00022438"/>
    </source>
</evidence>
<dbReference type="CDD" id="cd09601">
    <property type="entry name" value="M1_APN-Q_like"/>
    <property type="match status" value="1"/>
</dbReference>
<dbReference type="InterPro" id="IPR042097">
    <property type="entry name" value="Aminopeptidase_N-like_N_sf"/>
</dbReference>
<dbReference type="InterPro" id="IPR034016">
    <property type="entry name" value="M1_APN-typ"/>
</dbReference>
<evidence type="ECO:0000259" key="12">
    <source>
        <dbReference type="Pfam" id="PF17900"/>
    </source>
</evidence>
<evidence type="ECO:0000256" key="6">
    <source>
        <dbReference type="ARBA" id="ARBA00022833"/>
    </source>
</evidence>
<reference evidence="13 14" key="1">
    <citation type="submission" date="2014-06" db="EMBL/GenBank/DDBJ databases">
        <authorList>
            <person name="Swart Estienne"/>
        </authorList>
    </citation>
    <scope>NUCLEOTIDE SEQUENCE [LARGE SCALE GENOMIC DNA]</scope>
    <source>
        <strain evidence="13 14">130c</strain>
    </source>
</reference>
<dbReference type="Gene3D" id="2.60.40.1730">
    <property type="entry name" value="tricorn interacting facor f3 domain"/>
    <property type="match status" value="1"/>
</dbReference>
<evidence type="ECO:0000256" key="4">
    <source>
        <dbReference type="ARBA" id="ARBA00022723"/>
    </source>
</evidence>
<keyword evidence="4 9" id="KW-0479">Metal-binding</keyword>
<feature type="binding site" evidence="9">
    <location>
        <position position="303"/>
    </location>
    <ligand>
        <name>Zn(2+)</name>
        <dbReference type="ChEBI" id="CHEBI:29105"/>
        <note>catalytic</note>
    </ligand>
</feature>
<dbReference type="InterPro" id="IPR001930">
    <property type="entry name" value="Peptidase_M1"/>
</dbReference>
<comment type="similarity">
    <text evidence="1">Belongs to the peptidase M1 family.</text>
</comment>
<dbReference type="OrthoDB" id="425255at2759"/>
<evidence type="ECO:0000313" key="13">
    <source>
        <dbReference type="EMBL" id="CDW90785.1"/>
    </source>
</evidence>
<dbReference type="GO" id="GO:0006508">
    <property type="term" value="P:proteolysis"/>
    <property type="evidence" value="ECO:0007669"/>
    <property type="project" value="UniProtKB-KW"/>
</dbReference>
<dbReference type="OMA" id="FRKNICE"/>
<evidence type="ECO:0000256" key="1">
    <source>
        <dbReference type="ARBA" id="ARBA00010136"/>
    </source>
</evidence>
<dbReference type="GO" id="GO:0042277">
    <property type="term" value="F:peptide binding"/>
    <property type="evidence" value="ECO:0007669"/>
    <property type="project" value="TreeGrafter"/>
</dbReference>
<protein>
    <submittedName>
        <fullName evidence="13">Puromycin-sensitive aminopeptidase</fullName>
    </submittedName>
</protein>
<comment type="cofactor">
    <cofactor evidence="9">
        <name>Zn(2+)</name>
        <dbReference type="ChEBI" id="CHEBI:29105"/>
    </cofactor>
    <text evidence="9">Binds 1 zinc ion per subunit.</text>
</comment>
<dbReference type="SUPFAM" id="SSF63737">
    <property type="entry name" value="Leukotriene A4 hydrolase N-terminal domain"/>
    <property type="match status" value="1"/>
</dbReference>
<evidence type="ECO:0000256" key="9">
    <source>
        <dbReference type="PIRSR" id="PIRSR634016-3"/>
    </source>
</evidence>
<evidence type="ECO:0000259" key="11">
    <source>
        <dbReference type="Pfam" id="PF01433"/>
    </source>
</evidence>
<keyword evidence="7" id="KW-0482">Metalloprotease</keyword>
<dbReference type="GO" id="GO:0070006">
    <property type="term" value="F:metalloaminopeptidase activity"/>
    <property type="evidence" value="ECO:0007669"/>
    <property type="project" value="TreeGrafter"/>
</dbReference>
<sequence>MVEGRNQKQEKKLRLPDNVLPIKYILTFEPNSTYSEFNAELDLVVQIKSDSDVMEINLHKDHYSGVINPELCEGVFSVVDQKLIPKDTTQTEEVNQAFRLENTQICTQFQDKFARMLMPCLDEPQFKAIFQVNVLVKEKTHQAISNSACCIEQLIDGNRLYKFEDTLKMPTYLLAIVIGKFDTLTLTTKRGVQIKTYTQSGLSEDARESTQLACEAFDYLEEYFQIDYPLQKADIISCNKFSVVGMENWGCIIFDRYLILGNQNNTNKDQLFNNYRTLCHEVCHQWFGNLVTMQWWDDIWLNEGFSRYMEHVMMADLRPEFNVWQEFMDQMYFASIQLDSFLEITHPVQLEVKGNEKFYEIFDTISYNKGSSICRMIEGYIGDKNLFRECMRVYMKQYQYRNASTAELFQVMSEVSGKPVAKVFHKWIQQPCFPEILVTKVSEKQYKLRQQCFNSQTEDLWIIPVNYVTSKQKIGQFLIENQDLIVDIPELEADEMIWFNYNAFGYYILRYEDQNEFNTIYDQRQIFGGLTVYSIKVNREMLLQ</sequence>
<dbReference type="InterPro" id="IPR045357">
    <property type="entry name" value="Aminopeptidase_N-like_N"/>
</dbReference>
<keyword evidence="2 13" id="KW-0031">Aminopeptidase</keyword>
<proteinExistence type="inferred from homology"/>
<dbReference type="InterPro" id="IPR014782">
    <property type="entry name" value="Peptidase_M1_dom"/>
</dbReference>
<feature type="domain" description="Peptidase M1 membrane alanine aminopeptidase" evidence="11">
    <location>
        <begin position="212"/>
        <end position="427"/>
    </location>
</feature>
<dbReference type="GO" id="GO:0016020">
    <property type="term" value="C:membrane"/>
    <property type="evidence" value="ECO:0007669"/>
    <property type="project" value="TreeGrafter"/>
</dbReference>
<feature type="active site" description="Proton acceptor" evidence="8">
    <location>
        <position position="281"/>
    </location>
</feature>
<keyword evidence="3" id="KW-0645">Protease</keyword>
<dbReference type="Pfam" id="PF01433">
    <property type="entry name" value="Peptidase_M1"/>
    <property type="match status" value="1"/>
</dbReference>
<accession>A0A078B8E2</accession>
<feature type="binding site" evidence="9">
    <location>
        <position position="280"/>
    </location>
    <ligand>
        <name>Zn(2+)</name>
        <dbReference type="ChEBI" id="CHEBI:29105"/>
        <note>catalytic</note>
    </ligand>
</feature>
<dbReference type="GO" id="GO:0005737">
    <property type="term" value="C:cytoplasm"/>
    <property type="evidence" value="ECO:0007669"/>
    <property type="project" value="TreeGrafter"/>
</dbReference>
<gene>
    <name evidence="13" type="primary">Contig15372.g16384</name>
    <name evidence="13" type="ORF">STYLEM_19932</name>
</gene>
<dbReference type="AlphaFoldDB" id="A0A078B8E2"/>
<feature type="site" description="Transition state stabilizer" evidence="10">
    <location>
        <position position="367"/>
    </location>
</feature>
<dbReference type="PANTHER" id="PTHR11533:SF299">
    <property type="entry name" value="AMINOPEPTIDASE"/>
    <property type="match status" value="1"/>
</dbReference>
<dbReference type="SUPFAM" id="SSF55486">
    <property type="entry name" value="Metalloproteases ('zincins'), catalytic domain"/>
    <property type="match status" value="1"/>
</dbReference>
<feature type="binding site" evidence="9">
    <location>
        <position position="284"/>
    </location>
    <ligand>
        <name>Zn(2+)</name>
        <dbReference type="ChEBI" id="CHEBI:29105"/>
        <note>catalytic</note>
    </ligand>
</feature>
<dbReference type="GO" id="GO:0043171">
    <property type="term" value="P:peptide catabolic process"/>
    <property type="evidence" value="ECO:0007669"/>
    <property type="project" value="TreeGrafter"/>
</dbReference>
<dbReference type="InterPro" id="IPR050344">
    <property type="entry name" value="Peptidase_M1_aminopeptidases"/>
</dbReference>
<dbReference type="Pfam" id="PF17900">
    <property type="entry name" value="Peptidase_M1_N"/>
    <property type="match status" value="1"/>
</dbReference>
<organism evidence="13 14">
    <name type="scientific">Stylonychia lemnae</name>
    <name type="common">Ciliate</name>
    <dbReference type="NCBI Taxonomy" id="5949"/>
    <lineage>
        <taxon>Eukaryota</taxon>
        <taxon>Sar</taxon>
        <taxon>Alveolata</taxon>
        <taxon>Ciliophora</taxon>
        <taxon>Intramacronucleata</taxon>
        <taxon>Spirotrichea</taxon>
        <taxon>Stichotrichia</taxon>
        <taxon>Sporadotrichida</taxon>
        <taxon>Oxytrichidae</taxon>
        <taxon>Stylonychinae</taxon>
        <taxon>Stylonychia</taxon>
    </lineage>
</organism>
<dbReference type="InterPro" id="IPR027268">
    <property type="entry name" value="Peptidase_M4/M1_CTD_sf"/>
</dbReference>
<evidence type="ECO:0000256" key="3">
    <source>
        <dbReference type="ARBA" id="ARBA00022670"/>
    </source>
</evidence>
<keyword evidence="14" id="KW-1185">Reference proteome</keyword>